<organism evidence="2 3">
    <name type="scientific">Thanatephorus cucumeris (strain AG1-IA)</name>
    <name type="common">Rice sheath blight fungus</name>
    <name type="synonym">Rhizoctonia solani</name>
    <dbReference type="NCBI Taxonomy" id="983506"/>
    <lineage>
        <taxon>Eukaryota</taxon>
        <taxon>Fungi</taxon>
        <taxon>Dikarya</taxon>
        <taxon>Basidiomycota</taxon>
        <taxon>Agaricomycotina</taxon>
        <taxon>Agaricomycetes</taxon>
        <taxon>Cantharellales</taxon>
        <taxon>Ceratobasidiaceae</taxon>
        <taxon>Rhizoctonia</taxon>
        <taxon>Rhizoctonia solani AG-1</taxon>
    </lineage>
</organism>
<reference evidence="2 3" key="1">
    <citation type="journal article" date="2013" name="Nat. Commun.">
        <title>The evolution and pathogenic mechanisms of the rice sheath blight pathogen.</title>
        <authorList>
            <person name="Zheng A."/>
            <person name="Lin R."/>
            <person name="Xu L."/>
            <person name="Qin P."/>
            <person name="Tang C."/>
            <person name="Ai P."/>
            <person name="Zhang D."/>
            <person name="Liu Y."/>
            <person name="Sun Z."/>
            <person name="Feng H."/>
            <person name="Wang Y."/>
            <person name="Chen Y."/>
            <person name="Liang X."/>
            <person name="Fu R."/>
            <person name="Li Q."/>
            <person name="Zhang J."/>
            <person name="Yu X."/>
            <person name="Xie Z."/>
            <person name="Ding L."/>
            <person name="Guan P."/>
            <person name="Tang J."/>
            <person name="Liang Y."/>
            <person name="Wang S."/>
            <person name="Deng Q."/>
            <person name="Li S."/>
            <person name="Zhu J."/>
            <person name="Wang L."/>
            <person name="Liu H."/>
            <person name="Li P."/>
        </authorList>
    </citation>
    <scope>NUCLEOTIDE SEQUENCE [LARGE SCALE GENOMIC DNA]</scope>
    <source>
        <strain evidence="3">AG-1 IA</strain>
    </source>
</reference>
<evidence type="ECO:0000313" key="2">
    <source>
        <dbReference type="EMBL" id="ELU37553.1"/>
    </source>
</evidence>
<accession>L8WL59</accession>
<name>L8WL59_THACA</name>
<dbReference type="Proteomes" id="UP000011668">
    <property type="component" value="Unassembled WGS sequence"/>
</dbReference>
<dbReference type="AlphaFoldDB" id="L8WL59"/>
<evidence type="ECO:0000313" key="3">
    <source>
        <dbReference type="Proteomes" id="UP000011668"/>
    </source>
</evidence>
<sequence length="114" mass="12729">MGGIFKLSVSSKDINLPNCPVKQKLPHKFVGKFGITDNELVNLKLKPPVDVKLPSGPDVKTTGQKREHDDDADSKPLDKWPCKNSSENPTEAFLSERFTSDIRHASSERWVRSA</sequence>
<comment type="caution">
    <text evidence="2">The sequence shown here is derived from an EMBL/GenBank/DDBJ whole genome shotgun (WGS) entry which is preliminary data.</text>
</comment>
<feature type="compositionally biased region" description="Basic and acidic residues" evidence="1">
    <location>
        <begin position="64"/>
        <end position="81"/>
    </location>
</feature>
<feature type="region of interest" description="Disordered" evidence="1">
    <location>
        <begin position="47"/>
        <end position="94"/>
    </location>
</feature>
<dbReference type="HOGENOM" id="CLU_2122743_0_0_1"/>
<proteinExistence type="predicted"/>
<protein>
    <submittedName>
        <fullName evidence="2">Uncharacterized protein</fullName>
    </submittedName>
</protein>
<evidence type="ECO:0000256" key="1">
    <source>
        <dbReference type="SAM" id="MobiDB-lite"/>
    </source>
</evidence>
<keyword evidence="3" id="KW-1185">Reference proteome</keyword>
<dbReference type="EMBL" id="AFRT01002584">
    <property type="protein sequence ID" value="ELU37553.1"/>
    <property type="molecule type" value="Genomic_DNA"/>
</dbReference>
<gene>
    <name evidence="2" type="ORF">AG1IA_08417</name>
</gene>